<proteinExistence type="predicted"/>
<dbReference type="PANTHER" id="PTHR35727:SF5">
    <property type="entry name" value="S-ADENOSYL-L-METHIONINE DECARBOXYLASE LEADER PEPTIDE PROTEIN"/>
    <property type="match status" value="1"/>
</dbReference>
<dbReference type="Proteomes" id="UP000886595">
    <property type="component" value="Unassembled WGS sequence"/>
</dbReference>
<name>A0A8X7SIL2_BRACI</name>
<protein>
    <submittedName>
        <fullName evidence="2">Uncharacterized protein</fullName>
    </submittedName>
</protein>
<organism evidence="2 3">
    <name type="scientific">Brassica carinata</name>
    <name type="common">Ethiopian mustard</name>
    <name type="synonym">Abyssinian cabbage</name>
    <dbReference type="NCBI Taxonomy" id="52824"/>
    <lineage>
        <taxon>Eukaryota</taxon>
        <taxon>Viridiplantae</taxon>
        <taxon>Streptophyta</taxon>
        <taxon>Embryophyta</taxon>
        <taxon>Tracheophyta</taxon>
        <taxon>Spermatophyta</taxon>
        <taxon>Magnoliopsida</taxon>
        <taxon>eudicotyledons</taxon>
        <taxon>Gunneridae</taxon>
        <taxon>Pentapetalae</taxon>
        <taxon>rosids</taxon>
        <taxon>malvids</taxon>
        <taxon>Brassicales</taxon>
        <taxon>Brassicaceae</taxon>
        <taxon>Brassiceae</taxon>
        <taxon>Brassica</taxon>
    </lineage>
</organism>
<feature type="compositionally biased region" description="Low complexity" evidence="1">
    <location>
        <begin position="110"/>
        <end position="122"/>
    </location>
</feature>
<evidence type="ECO:0000313" key="2">
    <source>
        <dbReference type="EMBL" id="KAG2307018.1"/>
    </source>
</evidence>
<reference evidence="2 3" key="1">
    <citation type="submission" date="2020-02" db="EMBL/GenBank/DDBJ databases">
        <authorList>
            <person name="Ma Q."/>
            <person name="Huang Y."/>
            <person name="Song X."/>
            <person name="Pei D."/>
        </authorList>
    </citation>
    <scope>NUCLEOTIDE SEQUENCE [LARGE SCALE GENOMIC DNA]</scope>
    <source>
        <strain evidence="2">Sxm20200214</strain>
        <tissue evidence="2">Leaf</tissue>
    </source>
</reference>
<feature type="compositionally biased region" description="Polar residues" evidence="1">
    <location>
        <begin position="93"/>
        <end position="102"/>
    </location>
</feature>
<dbReference type="Pfam" id="PF08132">
    <property type="entry name" value="AdoMetDC_leader"/>
    <property type="match status" value="1"/>
</dbReference>
<accession>A0A8X7SIL2</accession>
<comment type="caution">
    <text evidence="2">The sequence shown here is derived from an EMBL/GenBank/DDBJ whole genome shotgun (WGS) entry which is preliminary data.</text>
</comment>
<evidence type="ECO:0000256" key="1">
    <source>
        <dbReference type="SAM" id="MobiDB-lite"/>
    </source>
</evidence>
<evidence type="ECO:0000313" key="3">
    <source>
        <dbReference type="Proteomes" id="UP000886595"/>
    </source>
</evidence>
<sequence length="146" mass="16057">MNLYEAPLGYSIEDVHPNGGIKKFKSSVYSSIRFNWFPNPIVLKSCRSYNKVTRRSSRSSLRLQGIWSPCSDQVVVGLKTHSCCMCDRALSPVSLSTPTKSSLRLMGKVSPSSSPNMSESGSKAADPGWTSPEPTTKKPLRCNNLE</sequence>
<keyword evidence="3" id="KW-1185">Reference proteome</keyword>
<gene>
    <name evidence="2" type="ORF">Bca52824_026766</name>
</gene>
<feature type="region of interest" description="Disordered" evidence="1">
    <location>
        <begin position="92"/>
        <end position="146"/>
    </location>
</feature>
<dbReference type="PANTHER" id="PTHR35727">
    <property type="entry name" value="BNAA05G33520D PROTEIN"/>
    <property type="match status" value="1"/>
</dbReference>
<dbReference type="InterPro" id="IPR012511">
    <property type="entry name" value="AdoMetDC_leader"/>
</dbReference>
<dbReference type="AlphaFoldDB" id="A0A8X7SIL2"/>
<dbReference type="EMBL" id="JAAMPC010000006">
    <property type="protein sequence ID" value="KAG2307018.1"/>
    <property type="molecule type" value="Genomic_DNA"/>
</dbReference>